<sequence length="202" mass="22946">MIWCSQWKHPPGCPLTWSLMVFLRLEILRYSSDDAMGADAVNMEKIVSEPEERKQIDLVSAGCDMPIVIGELEEIQNSCDAKVLLADDKPVECHTNMHVDAALFADEVSQKDSFVEMEKHAQKVMIEMSSTARDESPSGCKQYTSKYSFFSRGTLLLISFKGKGRVRRAAFPFPLHRVFKPIIFKKNLRNRETRVKGCKVSP</sequence>
<dbReference type="EMBL" id="CM010716">
    <property type="protein sequence ID" value="RZC49040.1"/>
    <property type="molecule type" value="Genomic_DNA"/>
</dbReference>
<gene>
    <name evidence="2" type="ORF">C5167_017463</name>
</gene>
<keyword evidence="3" id="KW-1185">Reference proteome</keyword>
<dbReference type="Gramene" id="RZC49040">
    <property type="protein sequence ID" value="RZC49040"/>
    <property type="gene ID" value="C5167_017463"/>
</dbReference>
<evidence type="ECO:0000313" key="3">
    <source>
        <dbReference type="Proteomes" id="UP000316621"/>
    </source>
</evidence>
<reference evidence="2 3" key="1">
    <citation type="journal article" date="2018" name="Science">
        <title>The opium poppy genome and morphinan production.</title>
        <authorList>
            <person name="Guo L."/>
            <person name="Winzer T."/>
            <person name="Yang X."/>
            <person name="Li Y."/>
            <person name="Ning Z."/>
            <person name="He Z."/>
            <person name="Teodor R."/>
            <person name="Lu Y."/>
            <person name="Bowser T.A."/>
            <person name="Graham I.A."/>
            <person name="Ye K."/>
        </authorList>
    </citation>
    <scope>NUCLEOTIDE SEQUENCE [LARGE SCALE GENOMIC DNA]</scope>
    <source>
        <strain evidence="3">cv. HN1</strain>
        <tissue evidence="2">Leaves</tissue>
    </source>
</reference>
<dbReference type="Proteomes" id="UP000316621">
    <property type="component" value="Chromosome 2"/>
</dbReference>
<name>A0A4Y7IMM5_PAPSO</name>
<evidence type="ECO:0000313" key="2">
    <source>
        <dbReference type="EMBL" id="RZC49040.1"/>
    </source>
</evidence>
<dbReference type="AlphaFoldDB" id="A0A4Y7IMM5"/>
<protein>
    <submittedName>
        <fullName evidence="2">Uncharacterized protein</fullName>
    </submittedName>
</protein>
<keyword evidence="1" id="KW-0732">Signal</keyword>
<organism evidence="2 3">
    <name type="scientific">Papaver somniferum</name>
    <name type="common">Opium poppy</name>
    <dbReference type="NCBI Taxonomy" id="3469"/>
    <lineage>
        <taxon>Eukaryota</taxon>
        <taxon>Viridiplantae</taxon>
        <taxon>Streptophyta</taxon>
        <taxon>Embryophyta</taxon>
        <taxon>Tracheophyta</taxon>
        <taxon>Spermatophyta</taxon>
        <taxon>Magnoliopsida</taxon>
        <taxon>Ranunculales</taxon>
        <taxon>Papaveraceae</taxon>
        <taxon>Papaveroideae</taxon>
        <taxon>Papaver</taxon>
    </lineage>
</organism>
<evidence type="ECO:0000256" key="1">
    <source>
        <dbReference type="SAM" id="SignalP"/>
    </source>
</evidence>
<feature type="chain" id="PRO_5021378215" evidence="1">
    <location>
        <begin position="25"/>
        <end position="202"/>
    </location>
</feature>
<proteinExistence type="predicted"/>
<feature type="signal peptide" evidence="1">
    <location>
        <begin position="1"/>
        <end position="24"/>
    </location>
</feature>
<accession>A0A4Y7IMM5</accession>